<feature type="region of interest" description="Disordered" evidence="1">
    <location>
        <begin position="238"/>
        <end position="293"/>
    </location>
</feature>
<feature type="region of interest" description="Disordered" evidence="1">
    <location>
        <begin position="482"/>
        <end position="614"/>
    </location>
</feature>
<feature type="compositionally biased region" description="Acidic residues" evidence="1">
    <location>
        <begin position="683"/>
        <end position="692"/>
    </location>
</feature>
<feature type="compositionally biased region" description="Polar residues" evidence="1">
    <location>
        <begin position="859"/>
        <end position="876"/>
    </location>
</feature>
<protein>
    <submittedName>
        <fullName evidence="2">Uncharacterized protein</fullName>
    </submittedName>
</protein>
<feature type="compositionally biased region" description="Basic and acidic residues" evidence="1">
    <location>
        <begin position="251"/>
        <end position="262"/>
    </location>
</feature>
<feature type="region of interest" description="Disordered" evidence="1">
    <location>
        <begin position="416"/>
        <end position="461"/>
    </location>
</feature>
<feature type="region of interest" description="Disordered" evidence="1">
    <location>
        <begin position="311"/>
        <end position="337"/>
    </location>
</feature>
<feature type="region of interest" description="Disordered" evidence="1">
    <location>
        <begin position="857"/>
        <end position="881"/>
    </location>
</feature>
<feature type="compositionally biased region" description="Polar residues" evidence="1">
    <location>
        <begin position="563"/>
        <end position="577"/>
    </location>
</feature>
<feature type="region of interest" description="Disordered" evidence="1">
    <location>
        <begin position="23"/>
        <end position="81"/>
    </location>
</feature>
<sequence>MGLFSKRRSQDYQGFARYADEYNRHHDQAQTAQRAQSLTNASQAAVAALQMHQKQPAARPKPAQTRPMARANSLGGAPGGYARTNSMQLYTYTPKASYTAGRAQPQRTASLRLNSLSGSVRLGPRRYVPQPVFPEEEEEEEEEMEGDVVTTTKTTKVLDAQGRTRSITTETIRRMPDGLNVIETKTTNISRLNSRANSRTNSLQGGVSSVHHNAYNLNKIEEDLLDFDYTYLDHVPKARPAATNTSPDTLRTPRPDYSEPRKPVSMSPARNENRTSSFSSTQSPRRLKSILKSSPSTAAAAAAASASAAVDNPGVPVYNQPELHHQSEPAAARQERPVPLRLQPAPDIEPSHRLASLTSNGTSIKFLDKVETIPYTYNENYQEIANDEKHKKEQALQNNVDLYNRALQVAAEKVYGSPRSEMTQVSARSVQSPKSEDIQHFAEEKSEKKLRSDEKRSKVEASGVSKNYVYTNHHKDFSIRSLRNAGEEHHSSRKERAREEKRQMKEEEKKHAERLKEAEKQLKQEEKEAKKREKTPFSLFKRKKRESIGSSSMGSEEVKKSTSNDQLAVSLNNSESFKTPDMSLPLSNAPPDEKPVSDASPKQPAVANLPVTGVAETPNLNHEAALHVPAKEAPVDNDHIPPVVAAANSHTEELSPAQPVSKPIDVESESEQPEHALAPVSTLDDDEDEFVDVPDNLGDDTDKRISKIPVLDQAKETKATDDMMAREEAAVSDLLSQSDTHLESEHIASTEPAIAAGSRSSESIKIPERADLVRQPETPPSDVAVLDEPTYKTLASKRIPSNELPTLVSGHNGVPQVLTNTDRHVFQTKVDLNKEIPSNTKVGSSKLADNAVPQASMAGYTTSGENGEVSHNQQDTHQLESPVAVSPLLHSEPDTVEDAADSRALDNNIVNGTKIENHTQLQNVHEYDAAGEAERTETKDSGVKSGKQKANKKGNKFKRIIEKYFISDYSR</sequence>
<evidence type="ECO:0000313" key="2">
    <source>
        <dbReference type="EMBL" id="QBM85789.1"/>
    </source>
</evidence>
<feature type="compositionally biased region" description="Basic and acidic residues" evidence="1">
    <location>
        <begin position="485"/>
        <end position="535"/>
    </location>
</feature>
<organism evidence="2 3">
    <name type="scientific">Metschnikowia aff. pulcherrima</name>
    <dbReference type="NCBI Taxonomy" id="2163413"/>
    <lineage>
        <taxon>Eukaryota</taxon>
        <taxon>Fungi</taxon>
        <taxon>Dikarya</taxon>
        <taxon>Ascomycota</taxon>
        <taxon>Saccharomycotina</taxon>
        <taxon>Pichiomycetes</taxon>
        <taxon>Metschnikowiaceae</taxon>
        <taxon>Metschnikowia</taxon>
    </lineage>
</organism>
<reference evidence="3" key="1">
    <citation type="submission" date="2019-03" db="EMBL/GenBank/DDBJ databases">
        <title>Snf2 controls pulcherriminic acid biosynthesis and connects pigmentation and antifungal activity of the yeast Metschnikowia pulcherrima.</title>
        <authorList>
            <person name="Gore-Lloyd D."/>
            <person name="Sumann I."/>
            <person name="Brachmann A.O."/>
            <person name="Schneeberger K."/>
            <person name="Ortiz-Merino R.A."/>
            <person name="Moreno-Beltran M."/>
            <person name="Schlaefli M."/>
            <person name="Kirner P."/>
            <person name="Santos Kron A."/>
            <person name="Wolfe K.H."/>
            <person name="Piel J."/>
            <person name="Ahrens C.H."/>
            <person name="Henk D."/>
            <person name="Freimoser F.M."/>
        </authorList>
    </citation>
    <scope>NUCLEOTIDE SEQUENCE [LARGE SCALE GENOMIC DNA]</scope>
    <source>
        <strain evidence="3">APC 1.2</strain>
    </source>
</reference>
<dbReference type="STRING" id="2163413.A0A4P6XGL5"/>
<feature type="region of interest" description="Disordered" evidence="1">
    <location>
        <begin position="916"/>
        <end position="954"/>
    </location>
</feature>
<feature type="compositionally biased region" description="Basic and acidic residues" evidence="1">
    <location>
        <begin position="765"/>
        <end position="774"/>
    </location>
</feature>
<feature type="compositionally biased region" description="Basic and acidic residues" evidence="1">
    <location>
        <begin position="434"/>
        <end position="459"/>
    </location>
</feature>
<dbReference type="Proteomes" id="UP000292447">
    <property type="component" value="Chromosome I"/>
</dbReference>
<feature type="compositionally biased region" description="Basic and acidic residues" evidence="1">
    <location>
        <begin position="925"/>
        <end position="942"/>
    </location>
</feature>
<feature type="compositionally biased region" description="Polar residues" evidence="1">
    <location>
        <begin position="268"/>
        <end position="284"/>
    </location>
</feature>
<feature type="compositionally biased region" description="Basic and acidic residues" evidence="1">
    <location>
        <begin position="322"/>
        <end position="337"/>
    </location>
</feature>
<evidence type="ECO:0000256" key="1">
    <source>
        <dbReference type="SAM" id="MobiDB-lite"/>
    </source>
</evidence>
<accession>A0A4P6XGL5</accession>
<feature type="region of interest" description="Disordered" evidence="1">
    <location>
        <begin position="648"/>
        <end position="704"/>
    </location>
</feature>
<feature type="region of interest" description="Disordered" evidence="1">
    <location>
        <begin position="732"/>
        <end position="784"/>
    </location>
</feature>
<keyword evidence="3" id="KW-1185">Reference proteome</keyword>
<name>A0A4P6XGL5_9ASCO</name>
<evidence type="ECO:0000313" key="3">
    <source>
        <dbReference type="Proteomes" id="UP000292447"/>
    </source>
</evidence>
<dbReference type="EMBL" id="CP034456">
    <property type="protein sequence ID" value="QBM85789.1"/>
    <property type="molecule type" value="Genomic_DNA"/>
</dbReference>
<dbReference type="AlphaFoldDB" id="A0A4P6XGL5"/>
<feature type="compositionally biased region" description="Polar residues" evidence="1">
    <location>
        <begin position="420"/>
        <end position="433"/>
    </location>
</feature>
<feature type="compositionally biased region" description="Polar residues" evidence="1">
    <location>
        <begin position="29"/>
        <end position="43"/>
    </location>
</feature>
<proteinExistence type="predicted"/>
<gene>
    <name evidence="2" type="ORF">METSCH_A04150</name>
</gene>